<keyword evidence="4" id="KW-1185">Reference proteome</keyword>
<gene>
    <name evidence="3" type="ORF">SE37_05280</name>
</gene>
<organism evidence="3 4">
    <name type="scientific">Geobacter soli</name>
    <dbReference type="NCBI Taxonomy" id="1510391"/>
    <lineage>
        <taxon>Bacteria</taxon>
        <taxon>Pseudomonadati</taxon>
        <taxon>Thermodesulfobacteriota</taxon>
        <taxon>Desulfuromonadia</taxon>
        <taxon>Geobacterales</taxon>
        <taxon>Geobacteraceae</taxon>
        <taxon>Geobacter</taxon>
    </lineage>
</organism>
<evidence type="ECO:0000256" key="1">
    <source>
        <dbReference type="SAM" id="MobiDB-lite"/>
    </source>
</evidence>
<accession>A0A0C1QV95</accession>
<dbReference type="InterPro" id="IPR007742">
    <property type="entry name" value="NosD_dom"/>
</dbReference>
<dbReference type="PROSITE" id="PS51257">
    <property type="entry name" value="PROKAR_LIPOPROTEIN"/>
    <property type="match status" value="1"/>
</dbReference>
<dbReference type="Pfam" id="PF05048">
    <property type="entry name" value="NosD"/>
    <property type="match status" value="1"/>
</dbReference>
<proteinExistence type="predicted"/>
<name>A0A0C1QV95_9BACT</name>
<comment type="caution">
    <text evidence="3">The sequence shown here is derived from an EMBL/GenBank/DDBJ whole genome shotgun (WGS) entry which is preliminary data.</text>
</comment>
<feature type="region of interest" description="Disordered" evidence="1">
    <location>
        <begin position="67"/>
        <end position="86"/>
    </location>
</feature>
<dbReference type="EMBL" id="JXBL01000001">
    <property type="protein sequence ID" value="KIE42086.1"/>
    <property type="molecule type" value="Genomic_DNA"/>
</dbReference>
<dbReference type="Gene3D" id="2.160.20.10">
    <property type="entry name" value="Single-stranded right-handed beta-helix, Pectin lyase-like"/>
    <property type="match status" value="1"/>
</dbReference>
<dbReference type="AlphaFoldDB" id="A0A0C1QV95"/>
<protein>
    <recommendedName>
        <fullName evidence="2">Periplasmic copper-binding protein NosD beta helix domain-containing protein</fullName>
    </recommendedName>
</protein>
<dbReference type="SUPFAM" id="SSF51126">
    <property type="entry name" value="Pectin lyase-like"/>
    <property type="match status" value="1"/>
</dbReference>
<evidence type="ECO:0000313" key="4">
    <source>
        <dbReference type="Proteomes" id="UP000031433"/>
    </source>
</evidence>
<dbReference type="Proteomes" id="UP000031433">
    <property type="component" value="Unassembled WGS sequence"/>
</dbReference>
<evidence type="ECO:0000259" key="2">
    <source>
        <dbReference type="Pfam" id="PF05048"/>
    </source>
</evidence>
<dbReference type="RefSeq" id="WP_039644329.1">
    <property type="nucleotide sequence ID" value="NZ_JXBL01000001.1"/>
</dbReference>
<sequence length="454" mass="47141">MTTNHARRFIRIMACGLAVAGFGILAGCATLAEFMGRWHVQPVPVETPATTPAGASVAESPVVAAERPVAQGSAGPSPEQALPVPAVGAGVDTPRRTLPGLDRLAPAAPASATVLRNLLITEDTTWRGEVAVEGWVRVAPQATLTLEPGTVVRFRRTAPGGASAPGLLVQGRLVVRGSIDTPVRFTSANGTPLAGEWYGIVLLASEKKNIIEHCRVEGAVMGLDASYSTLTMNGASFNSCGTGVRLAESVVTFAGGEVSGCEVGMELDGSEIDLRDVLLNGNADGLKARRSSLYMVGVRVAACEGTGINASDTRLKLEGAVVEGCESGIVLTECEGSVLRSLVAGNRRAGLHLSRSGVKLSGSEITRNHVGLRVEDGRGMAWGNSFSGNGTYDIYNAGSEDFRAMANWWGAGQLPESLGSRLYDGDDDPGRGMVLVGPLLESVPLLAIPNSVAK</sequence>
<reference evidence="3 4" key="1">
    <citation type="submission" date="2015-01" db="EMBL/GenBank/DDBJ databases">
        <title>Genome sequence of the anaerobic bacterium Geobacter soli GSS01, a dissimilatory Fe(III) reducer from soil.</title>
        <authorList>
            <person name="Yang G."/>
            <person name="Zhou S."/>
        </authorList>
    </citation>
    <scope>NUCLEOTIDE SEQUENCE [LARGE SCALE GENOMIC DNA]</scope>
    <source>
        <strain evidence="3 4">GSS01</strain>
    </source>
</reference>
<dbReference type="InterPro" id="IPR011050">
    <property type="entry name" value="Pectin_lyase_fold/virulence"/>
</dbReference>
<evidence type="ECO:0000313" key="3">
    <source>
        <dbReference type="EMBL" id="KIE42086.1"/>
    </source>
</evidence>
<feature type="domain" description="Periplasmic copper-binding protein NosD beta helix" evidence="2">
    <location>
        <begin position="303"/>
        <end position="395"/>
    </location>
</feature>
<dbReference type="InterPro" id="IPR012334">
    <property type="entry name" value="Pectin_lyas_fold"/>
</dbReference>